<keyword evidence="2" id="KW-1185">Reference proteome</keyword>
<sequence length="68" mass="7532">MKSNIFQHFVASATSNLAARRREVENALLVQALCGRQPSPAVRAQLQRYETGELSRESAFAGLYVGHK</sequence>
<accession>A0ABW4QNG9</accession>
<dbReference type="EMBL" id="JBHUFD010000001">
    <property type="protein sequence ID" value="MFD1871041.1"/>
    <property type="molecule type" value="Genomic_DNA"/>
</dbReference>
<dbReference type="Gene3D" id="1.10.8.1050">
    <property type="entry name" value="Antitoxin VbhA-like"/>
    <property type="match status" value="1"/>
</dbReference>
<name>A0ABW4QNG9_9BACT</name>
<comment type="caution">
    <text evidence="1">The sequence shown here is derived from an EMBL/GenBank/DDBJ whole genome shotgun (WGS) entry which is preliminary data.</text>
</comment>
<proteinExistence type="predicted"/>
<dbReference type="CDD" id="cd11586">
    <property type="entry name" value="VbhA_like"/>
    <property type="match status" value="1"/>
</dbReference>
<dbReference type="RefSeq" id="WP_382311334.1">
    <property type="nucleotide sequence ID" value="NZ_JBHUFD010000001.1"/>
</dbReference>
<organism evidence="1 2">
    <name type="scientific">Hymenobacter bucti</name>
    <dbReference type="NCBI Taxonomy" id="1844114"/>
    <lineage>
        <taxon>Bacteria</taxon>
        <taxon>Pseudomonadati</taxon>
        <taxon>Bacteroidota</taxon>
        <taxon>Cytophagia</taxon>
        <taxon>Cytophagales</taxon>
        <taxon>Hymenobacteraceae</taxon>
        <taxon>Hymenobacter</taxon>
    </lineage>
</organism>
<gene>
    <name evidence="1" type="ORF">ACFSDX_01275</name>
</gene>
<dbReference type="InterPro" id="IPR033788">
    <property type="entry name" value="VbhA-like"/>
</dbReference>
<reference evidence="2" key="1">
    <citation type="journal article" date="2019" name="Int. J. Syst. Evol. Microbiol.">
        <title>The Global Catalogue of Microorganisms (GCM) 10K type strain sequencing project: providing services to taxonomists for standard genome sequencing and annotation.</title>
        <authorList>
            <consortium name="The Broad Institute Genomics Platform"/>
            <consortium name="The Broad Institute Genome Sequencing Center for Infectious Disease"/>
            <person name="Wu L."/>
            <person name="Ma J."/>
        </authorList>
    </citation>
    <scope>NUCLEOTIDE SEQUENCE [LARGE SCALE GENOMIC DNA]</scope>
    <source>
        <strain evidence="2">CGMCC 1.15795</strain>
    </source>
</reference>
<evidence type="ECO:0000313" key="2">
    <source>
        <dbReference type="Proteomes" id="UP001597197"/>
    </source>
</evidence>
<evidence type="ECO:0000313" key="1">
    <source>
        <dbReference type="EMBL" id="MFD1871041.1"/>
    </source>
</evidence>
<protein>
    <submittedName>
        <fullName evidence="1">Antitoxin VbhA family protein</fullName>
    </submittedName>
</protein>
<dbReference type="Proteomes" id="UP001597197">
    <property type="component" value="Unassembled WGS sequence"/>
</dbReference>
<dbReference type="InterPro" id="IPR043038">
    <property type="entry name" value="VbhA_sf"/>
</dbReference>